<feature type="binding site" evidence="5">
    <location>
        <position position="211"/>
    </location>
    <ligand>
        <name>pyruvate</name>
        <dbReference type="ChEBI" id="CHEBI:15361"/>
    </ligand>
</feature>
<dbReference type="NCBIfam" id="NF003164">
    <property type="entry name" value="PRK04147.1"/>
    <property type="match status" value="1"/>
</dbReference>
<evidence type="ECO:0000256" key="5">
    <source>
        <dbReference type="PIRSR" id="PIRSR001365-2"/>
    </source>
</evidence>
<evidence type="ECO:0000313" key="6">
    <source>
        <dbReference type="EMBL" id="HJB75694.1"/>
    </source>
</evidence>
<organism evidence="6 7">
    <name type="scientific">Candidatus Eubacterium faecale</name>
    <dbReference type="NCBI Taxonomy" id="2838568"/>
    <lineage>
        <taxon>Bacteria</taxon>
        <taxon>Bacillati</taxon>
        <taxon>Bacillota</taxon>
        <taxon>Clostridia</taxon>
        <taxon>Eubacteriales</taxon>
        <taxon>Eubacteriaceae</taxon>
        <taxon>Eubacterium</taxon>
    </lineage>
</organism>
<feature type="binding site" evidence="5">
    <location>
        <position position="54"/>
    </location>
    <ligand>
        <name>pyruvate</name>
        <dbReference type="ChEBI" id="CHEBI:15361"/>
    </ligand>
</feature>
<dbReference type="Gene3D" id="3.20.20.70">
    <property type="entry name" value="Aldolase class I"/>
    <property type="match status" value="1"/>
</dbReference>
<dbReference type="PROSITE" id="PS00666">
    <property type="entry name" value="DHDPS_2"/>
    <property type="match status" value="1"/>
</dbReference>
<comment type="caution">
    <text evidence="6">The sequence shown here is derived from an EMBL/GenBank/DDBJ whole genome shotgun (WGS) entry which is preliminary data.</text>
</comment>
<dbReference type="EC" id="4.1.3.3" evidence="6"/>
<evidence type="ECO:0000256" key="4">
    <source>
        <dbReference type="PIRSR" id="PIRSR001365-1"/>
    </source>
</evidence>
<dbReference type="AlphaFoldDB" id="A0A9D2MK27"/>
<dbReference type="SUPFAM" id="SSF51569">
    <property type="entry name" value="Aldolase"/>
    <property type="match status" value="1"/>
</dbReference>
<comment type="similarity">
    <text evidence="3">Belongs to the DapA family.</text>
</comment>
<dbReference type="GO" id="GO:0005829">
    <property type="term" value="C:cytosol"/>
    <property type="evidence" value="ECO:0007669"/>
    <property type="project" value="TreeGrafter"/>
</dbReference>
<dbReference type="InterPro" id="IPR020625">
    <property type="entry name" value="Schiff_base-form_aldolases_AS"/>
</dbReference>
<gene>
    <name evidence="6" type="ORF">IAA37_08515</name>
</gene>
<evidence type="ECO:0000256" key="2">
    <source>
        <dbReference type="ARBA" id="ARBA00023270"/>
    </source>
</evidence>
<dbReference type="InterPro" id="IPR002220">
    <property type="entry name" value="DapA-like"/>
</dbReference>
<name>A0A9D2MK27_9FIRM</name>
<keyword evidence="2" id="KW-0704">Schiff base</keyword>
<evidence type="ECO:0000313" key="7">
    <source>
        <dbReference type="Proteomes" id="UP000823877"/>
    </source>
</evidence>
<feature type="active site" description="Schiff-base intermediate with substrate" evidence="4">
    <location>
        <position position="170"/>
    </location>
</feature>
<evidence type="ECO:0000256" key="1">
    <source>
        <dbReference type="ARBA" id="ARBA00023239"/>
    </source>
</evidence>
<dbReference type="Proteomes" id="UP000823877">
    <property type="component" value="Unassembled WGS sequence"/>
</dbReference>
<accession>A0A9D2MK27</accession>
<dbReference type="PANTHER" id="PTHR42849">
    <property type="entry name" value="N-ACETYLNEURAMINATE LYASE"/>
    <property type="match status" value="1"/>
</dbReference>
<dbReference type="PIRSF" id="PIRSF001365">
    <property type="entry name" value="DHDPS"/>
    <property type="match status" value="1"/>
</dbReference>
<evidence type="ECO:0000256" key="3">
    <source>
        <dbReference type="PIRNR" id="PIRNR001365"/>
    </source>
</evidence>
<sequence>MGIKMQDLKKFKGLFSALLTPFNKDGSIKLESIKDLVEFNIKNGIDGFYVGGSTGEGLLLTNEEREAVFKCVKEAAGDRVTLIAHVGTISTDSAIEMAKCAENLGYDAISAVAPFYYGFPLEAILGYYQDIANSTSLPMIIYNFPNSSGFSLTKDIANDLFKNEKFIGIKHTSSDMFALQKFKHLDRDIVVYNGFDETLLAGLAMGADGAIGSTYNFMGKKFKKIMNDFLSGDLKAAQKGQNEADEIITEMCKYGVFQSEKAILTELGVDMGECRKPFLPISAECRASMRKIAEKIAEE</sequence>
<reference evidence="6" key="2">
    <citation type="submission" date="2021-04" db="EMBL/GenBank/DDBJ databases">
        <authorList>
            <person name="Gilroy R."/>
        </authorList>
    </citation>
    <scope>NUCLEOTIDE SEQUENCE</scope>
    <source>
        <strain evidence="6">CHK188-16595</strain>
    </source>
</reference>
<keyword evidence="1 3" id="KW-0456">Lyase</keyword>
<dbReference type="EMBL" id="DWXN01000012">
    <property type="protein sequence ID" value="HJB75694.1"/>
    <property type="molecule type" value="Genomic_DNA"/>
</dbReference>
<dbReference type="SMART" id="SM01130">
    <property type="entry name" value="DHDPS"/>
    <property type="match status" value="1"/>
</dbReference>
<protein>
    <submittedName>
        <fullName evidence="6">N-acetylneuraminate lyase</fullName>
        <ecNumber evidence="6">4.1.3.3</ecNumber>
    </submittedName>
</protein>
<feature type="active site" description="Proton donor/acceptor" evidence="4">
    <location>
        <position position="142"/>
    </location>
</feature>
<dbReference type="GO" id="GO:0008747">
    <property type="term" value="F:N-acetylneuraminate lyase activity"/>
    <property type="evidence" value="ECO:0007669"/>
    <property type="project" value="UniProtKB-EC"/>
</dbReference>
<dbReference type="PANTHER" id="PTHR42849:SF1">
    <property type="entry name" value="N-ACETYLNEURAMINATE LYASE"/>
    <property type="match status" value="1"/>
</dbReference>
<reference evidence="6" key="1">
    <citation type="journal article" date="2021" name="PeerJ">
        <title>Extensive microbial diversity within the chicken gut microbiome revealed by metagenomics and culture.</title>
        <authorList>
            <person name="Gilroy R."/>
            <person name="Ravi A."/>
            <person name="Getino M."/>
            <person name="Pursley I."/>
            <person name="Horton D.L."/>
            <person name="Alikhan N.F."/>
            <person name="Baker D."/>
            <person name="Gharbi K."/>
            <person name="Hall N."/>
            <person name="Watson M."/>
            <person name="Adriaenssens E.M."/>
            <person name="Foster-Nyarko E."/>
            <person name="Jarju S."/>
            <person name="Secka A."/>
            <person name="Antonio M."/>
            <person name="Oren A."/>
            <person name="Chaudhuri R.R."/>
            <person name="La Ragione R."/>
            <person name="Hildebrand F."/>
            <person name="Pallen M.J."/>
        </authorList>
    </citation>
    <scope>NUCLEOTIDE SEQUENCE</scope>
    <source>
        <strain evidence="6">CHK188-16595</strain>
    </source>
</reference>
<dbReference type="Pfam" id="PF00701">
    <property type="entry name" value="DHDPS"/>
    <property type="match status" value="1"/>
</dbReference>
<proteinExistence type="inferred from homology"/>
<dbReference type="PRINTS" id="PR00146">
    <property type="entry name" value="DHPICSNTHASE"/>
</dbReference>
<dbReference type="InterPro" id="IPR013785">
    <property type="entry name" value="Aldolase_TIM"/>
</dbReference>
<dbReference type="GO" id="GO:0019262">
    <property type="term" value="P:N-acetylneuraminate catabolic process"/>
    <property type="evidence" value="ECO:0007669"/>
    <property type="project" value="TreeGrafter"/>
</dbReference>